<evidence type="ECO:0000256" key="2">
    <source>
        <dbReference type="ARBA" id="ARBA00022722"/>
    </source>
</evidence>
<name>A0ABQ6V3Y3_9MICO</name>
<keyword evidence="6" id="KW-0800">Toxin</keyword>
<reference evidence="9" key="1">
    <citation type="submission" date="2019-09" db="EMBL/GenBank/DDBJ databases">
        <title>Whole genome sequencing of Microbacterium maritypicum.</title>
        <authorList>
            <person name="Lenchi N."/>
        </authorList>
    </citation>
    <scope>NUCLEOTIDE SEQUENCE [LARGE SCALE GENOMIC DNA]</scope>
    <source>
        <strain evidence="9">G1</strain>
    </source>
</reference>
<keyword evidence="9" id="KW-1185">Reference proteome</keyword>
<keyword evidence="1 6" id="KW-1277">Toxin-antitoxin system</keyword>
<sequence>MPPVSARGPVVLDASAAIEALLGEEPWVGGEDFHAHAGLDIEVVSVLRRQTLRSQLPSHVAREALDAFGDLQITRHPLRRLIPRIWTLRDEVSAYDAGYVALAEALGLPLLTRDGRLARTASRYCEVVVL</sequence>
<dbReference type="InterPro" id="IPR022907">
    <property type="entry name" value="VapC_family"/>
</dbReference>
<feature type="binding site" evidence="6">
    <location>
        <position position="96"/>
    </location>
    <ligand>
        <name>Mg(2+)</name>
        <dbReference type="ChEBI" id="CHEBI:18420"/>
    </ligand>
</feature>
<gene>
    <name evidence="6" type="primary">vapC</name>
    <name evidence="8" type="ORF">F6A08_07895</name>
</gene>
<feature type="binding site" evidence="6">
    <location>
        <position position="13"/>
    </location>
    <ligand>
        <name>Mg(2+)</name>
        <dbReference type="ChEBI" id="CHEBI:18420"/>
    </ligand>
</feature>
<dbReference type="HAMAP" id="MF_00265">
    <property type="entry name" value="VapC_Nob1"/>
    <property type="match status" value="1"/>
</dbReference>
<dbReference type="InterPro" id="IPR051619">
    <property type="entry name" value="TypeII_TA_RNase_PINc/VapC"/>
</dbReference>
<keyword evidence="3 6" id="KW-0479">Metal-binding</keyword>
<dbReference type="Proteomes" id="UP000478836">
    <property type="component" value="Unassembled WGS sequence"/>
</dbReference>
<evidence type="ECO:0000313" key="9">
    <source>
        <dbReference type="Proteomes" id="UP000478836"/>
    </source>
</evidence>
<keyword evidence="2 6" id="KW-0540">Nuclease</keyword>
<dbReference type="PANTHER" id="PTHR35901:SF1">
    <property type="entry name" value="EXONUCLEASE VAPC9"/>
    <property type="match status" value="1"/>
</dbReference>
<dbReference type="Pfam" id="PF01850">
    <property type="entry name" value="PIN"/>
    <property type="match status" value="1"/>
</dbReference>
<evidence type="ECO:0000256" key="4">
    <source>
        <dbReference type="ARBA" id="ARBA00022801"/>
    </source>
</evidence>
<evidence type="ECO:0000313" key="8">
    <source>
        <dbReference type="EMBL" id="KAB1864058.1"/>
    </source>
</evidence>
<dbReference type="Gene3D" id="3.40.50.1010">
    <property type="entry name" value="5'-nuclease"/>
    <property type="match status" value="1"/>
</dbReference>
<keyword evidence="5 6" id="KW-0460">Magnesium</keyword>
<evidence type="ECO:0000256" key="6">
    <source>
        <dbReference type="HAMAP-Rule" id="MF_00265"/>
    </source>
</evidence>
<dbReference type="InterPro" id="IPR044153">
    <property type="entry name" value="PIN_Pae0151-like"/>
</dbReference>
<dbReference type="EC" id="3.1.-.-" evidence="6"/>
<proteinExistence type="inferred from homology"/>
<dbReference type="SUPFAM" id="SSF88723">
    <property type="entry name" value="PIN domain-like"/>
    <property type="match status" value="1"/>
</dbReference>
<organism evidence="8 9">
    <name type="scientific">Microbacterium algeriense</name>
    <dbReference type="NCBI Taxonomy" id="2615184"/>
    <lineage>
        <taxon>Bacteria</taxon>
        <taxon>Bacillati</taxon>
        <taxon>Actinomycetota</taxon>
        <taxon>Actinomycetes</taxon>
        <taxon>Micrococcales</taxon>
        <taxon>Microbacteriaceae</taxon>
        <taxon>Microbacterium</taxon>
    </lineage>
</organism>
<comment type="caution">
    <text evidence="8">The sequence shown here is derived from an EMBL/GenBank/DDBJ whole genome shotgun (WGS) entry which is preliminary data.</text>
</comment>
<evidence type="ECO:0000256" key="3">
    <source>
        <dbReference type="ARBA" id="ARBA00022723"/>
    </source>
</evidence>
<dbReference type="CDD" id="cd09873">
    <property type="entry name" value="PIN_Pae0151-like"/>
    <property type="match status" value="1"/>
</dbReference>
<dbReference type="InterPro" id="IPR002716">
    <property type="entry name" value="PIN_dom"/>
</dbReference>
<keyword evidence="4 6" id="KW-0378">Hydrolase</keyword>
<evidence type="ECO:0000256" key="5">
    <source>
        <dbReference type="ARBA" id="ARBA00022842"/>
    </source>
</evidence>
<evidence type="ECO:0000259" key="7">
    <source>
        <dbReference type="Pfam" id="PF01850"/>
    </source>
</evidence>
<comment type="cofactor">
    <cofactor evidence="6">
        <name>Mg(2+)</name>
        <dbReference type="ChEBI" id="CHEBI:18420"/>
    </cofactor>
</comment>
<dbReference type="InterPro" id="IPR029060">
    <property type="entry name" value="PIN-like_dom_sf"/>
</dbReference>
<protein>
    <recommendedName>
        <fullName evidence="6">Ribonuclease VapC</fullName>
        <shortName evidence="6">RNase VapC</shortName>
        <ecNumber evidence="6">3.1.-.-</ecNumber>
    </recommendedName>
    <alternativeName>
        <fullName evidence="6">Toxin VapC</fullName>
    </alternativeName>
</protein>
<evidence type="ECO:0000256" key="1">
    <source>
        <dbReference type="ARBA" id="ARBA00022649"/>
    </source>
</evidence>
<comment type="function">
    <text evidence="6">Toxic component of a toxin-antitoxin (TA) system. An RNase.</text>
</comment>
<comment type="similarity">
    <text evidence="6">Belongs to the PINc/VapC protein family.</text>
</comment>
<accession>A0ABQ6V3Y3</accession>
<dbReference type="EMBL" id="WAAO01000002">
    <property type="protein sequence ID" value="KAB1864058.1"/>
    <property type="molecule type" value="Genomic_DNA"/>
</dbReference>
<dbReference type="PANTHER" id="PTHR35901">
    <property type="entry name" value="RIBONUCLEASE VAPC3"/>
    <property type="match status" value="1"/>
</dbReference>
<feature type="domain" description="PIN" evidence="7">
    <location>
        <begin position="10"/>
        <end position="121"/>
    </location>
</feature>